<evidence type="ECO:0000256" key="5">
    <source>
        <dbReference type="ARBA" id="ARBA00022490"/>
    </source>
</evidence>
<evidence type="ECO:0000259" key="10">
    <source>
        <dbReference type="PROSITE" id="PS00745"/>
    </source>
</evidence>
<dbReference type="Pfam" id="PF00472">
    <property type="entry name" value="RF-1"/>
    <property type="match status" value="1"/>
</dbReference>
<dbReference type="GO" id="GO:0005829">
    <property type="term" value="C:cytosol"/>
    <property type="evidence" value="ECO:0007669"/>
    <property type="project" value="UniProtKB-ARBA"/>
</dbReference>
<comment type="similarity">
    <text evidence="3 7">Belongs to the prokaryotic/mitochondrial release factor family.</text>
</comment>
<dbReference type="FunFam" id="3.30.160.20:FF:000004">
    <property type="entry name" value="Peptide chain release factor 1"/>
    <property type="match status" value="1"/>
</dbReference>
<feature type="domain" description="Prokaryotic-type class I peptide chain release factors" evidence="10">
    <location>
        <begin position="231"/>
        <end position="247"/>
    </location>
</feature>
<dbReference type="GO" id="GO:0016149">
    <property type="term" value="F:translation release factor activity, codon specific"/>
    <property type="evidence" value="ECO:0007669"/>
    <property type="project" value="UniProtKB-UniRule"/>
</dbReference>
<evidence type="ECO:0000256" key="8">
    <source>
        <dbReference type="NCBIfam" id="TIGR00019"/>
    </source>
</evidence>
<name>A0AAN1PPU7_VIBVL</name>
<dbReference type="PROSITE" id="PS00745">
    <property type="entry name" value="RF_PROK_I"/>
    <property type="match status" value="1"/>
</dbReference>
<dbReference type="InterPro" id="IPR050057">
    <property type="entry name" value="Prokaryotic/Mito_RF"/>
</dbReference>
<evidence type="ECO:0000256" key="1">
    <source>
        <dbReference type="ARBA" id="ARBA00002986"/>
    </source>
</evidence>
<dbReference type="InterPro" id="IPR004373">
    <property type="entry name" value="RF-1"/>
</dbReference>
<evidence type="ECO:0000256" key="6">
    <source>
        <dbReference type="ARBA" id="ARBA00022917"/>
    </source>
</evidence>
<protein>
    <recommendedName>
        <fullName evidence="7 8">Peptide chain release factor 1</fullName>
        <shortName evidence="7">RF-1</shortName>
    </recommendedName>
</protein>
<feature type="coiled-coil region" evidence="9">
    <location>
        <begin position="56"/>
        <end position="98"/>
    </location>
</feature>
<evidence type="ECO:0000256" key="7">
    <source>
        <dbReference type="HAMAP-Rule" id="MF_00093"/>
    </source>
</evidence>
<dbReference type="SUPFAM" id="SSF75620">
    <property type="entry name" value="Release factor"/>
    <property type="match status" value="1"/>
</dbReference>
<dbReference type="InterPro" id="IPR045853">
    <property type="entry name" value="Pep_chain_release_fac_I_sf"/>
</dbReference>
<evidence type="ECO:0000256" key="2">
    <source>
        <dbReference type="ARBA" id="ARBA00004496"/>
    </source>
</evidence>
<keyword evidence="4 7" id="KW-0488">Methylation</keyword>
<dbReference type="AlphaFoldDB" id="A0AAN1PPU7"/>
<keyword evidence="9" id="KW-0175">Coiled coil</keyword>
<dbReference type="NCBIfam" id="TIGR00019">
    <property type="entry name" value="prfA"/>
    <property type="match status" value="1"/>
</dbReference>
<dbReference type="FunFam" id="3.30.70.1660:FF:000004">
    <property type="entry name" value="Peptide chain release factor 1"/>
    <property type="match status" value="1"/>
</dbReference>
<dbReference type="PANTHER" id="PTHR43804:SF7">
    <property type="entry name" value="LD18447P"/>
    <property type="match status" value="1"/>
</dbReference>
<dbReference type="KEGG" id="vvl:VV93_v1c08620"/>
<feature type="modified residue" description="N5-methylglutamine" evidence="7">
    <location>
        <position position="238"/>
    </location>
</feature>
<evidence type="ECO:0000256" key="4">
    <source>
        <dbReference type="ARBA" id="ARBA00022481"/>
    </source>
</evidence>
<dbReference type="Gene3D" id="3.30.70.1660">
    <property type="match status" value="1"/>
</dbReference>
<accession>A0AAN1PPU7</accession>
<keyword evidence="6 7" id="KW-0648">Protein biosynthesis</keyword>
<sequence length="363" mass="40269">MMKASILTKLEMLVERYEEVQHLLGDPGVIGDQDKFRALSKEYSQLEEVTKCFTAYKQAQEDLVAAEEMAKEDDAEMREMAQEEIKAAKVAIEDLAAELQILLLPKDPNDDRNCFLEIRAGAGGDEAGIFAGDLFRMYSKFAEKRGWRIEVMSANEAEHGGYKEMIAKVNGDGAYGFLKFESGGHRVQRVPATESQGRVHTSACTVAIMPEIPEAEIPEIKASDLKIDTFRSSGAGGQHVNTTDSAIRITHLPTGTVVECQDERSQHKNKAKAMAVLAARIVQAEEAKRAAEVSDTRRNLLGSGDRSDRIRTYNYPQGRVSDHRINLTIYRLSEVMEGDLQSLIDPVIQEHQADQLAALAENN</sequence>
<keyword evidence="5 7" id="KW-0963">Cytoplasm</keyword>
<evidence type="ECO:0000256" key="9">
    <source>
        <dbReference type="SAM" id="Coils"/>
    </source>
</evidence>
<dbReference type="SMART" id="SM00937">
    <property type="entry name" value="PCRF"/>
    <property type="match status" value="1"/>
</dbReference>
<evidence type="ECO:0000313" key="12">
    <source>
        <dbReference type="Proteomes" id="UP000263418"/>
    </source>
</evidence>
<dbReference type="PANTHER" id="PTHR43804">
    <property type="entry name" value="LD18447P"/>
    <property type="match status" value="1"/>
</dbReference>
<dbReference type="Gene3D" id="3.30.160.20">
    <property type="match status" value="1"/>
</dbReference>
<dbReference type="HAMAP" id="MF_00093">
    <property type="entry name" value="Rel_fac_1"/>
    <property type="match status" value="1"/>
</dbReference>
<reference evidence="11 12" key="1">
    <citation type="submission" date="2017-01" db="EMBL/GenBank/DDBJ databases">
        <title>Complete Genome Sequence of Vibrio vulnificus FORC_053.</title>
        <authorList>
            <consortium name="Food-borne Pathogen Omics Research Center"/>
            <person name="Chung H.Y."/>
            <person name="Na E.J."/>
            <person name="Song J.S."/>
            <person name="Kim H."/>
            <person name="Lee J.-H."/>
            <person name="Ryu S."/>
            <person name="Choi S.H."/>
        </authorList>
    </citation>
    <scope>NUCLEOTIDE SEQUENCE [LARGE SCALE GENOMIC DNA]</scope>
    <source>
        <strain evidence="11 12">FORC_053</strain>
    </source>
</reference>
<dbReference type="InterPro" id="IPR005139">
    <property type="entry name" value="PCRF"/>
</dbReference>
<comment type="PTM">
    <text evidence="7">Methylated by PrmC. Methylation increases the termination efficiency of RF1.</text>
</comment>
<evidence type="ECO:0000313" key="11">
    <source>
        <dbReference type="EMBL" id="AXX60583.1"/>
    </source>
</evidence>
<organism evidence="11 12">
    <name type="scientific">Vibrio vulnificus</name>
    <dbReference type="NCBI Taxonomy" id="672"/>
    <lineage>
        <taxon>Bacteria</taxon>
        <taxon>Pseudomonadati</taxon>
        <taxon>Pseudomonadota</taxon>
        <taxon>Gammaproteobacteria</taxon>
        <taxon>Vibrionales</taxon>
        <taxon>Vibrionaceae</taxon>
        <taxon>Vibrio</taxon>
    </lineage>
</organism>
<dbReference type="EMBL" id="CP019290">
    <property type="protein sequence ID" value="AXX60583.1"/>
    <property type="molecule type" value="Genomic_DNA"/>
</dbReference>
<evidence type="ECO:0000256" key="3">
    <source>
        <dbReference type="ARBA" id="ARBA00010835"/>
    </source>
</evidence>
<dbReference type="InterPro" id="IPR000352">
    <property type="entry name" value="Pep_chain_release_fac_I"/>
</dbReference>
<dbReference type="Gene3D" id="6.10.140.1950">
    <property type="match status" value="1"/>
</dbReference>
<comment type="subcellular location">
    <subcellularLocation>
        <location evidence="2 7">Cytoplasm</location>
    </subcellularLocation>
</comment>
<proteinExistence type="inferred from homology"/>
<dbReference type="FunFam" id="3.30.70.1660:FF:000002">
    <property type="entry name" value="Peptide chain release factor 1"/>
    <property type="match status" value="1"/>
</dbReference>
<dbReference type="Pfam" id="PF03462">
    <property type="entry name" value="PCRF"/>
    <property type="match status" value="1"/>
</dbReference>
<dbReference type="NCBIfam" id="NF001859">
    <property type="entry name" value="PRK00591.1"/>
    <property type="match status" value="1"/>
</dbReference>
<gene>
    <name evidence="7" type="primary">prfA</name>
    <name evidence="11" type="ORF">FORC53_2244</name>
</gene>
<comment type="function">
    <text evidence="1 7">Peptide chain release factor 1 directs the termination of translation in response to the peptide chain termination codons UAG and UAA.</text>
</comment>
<dbReference type="Proteomes" id="UP000263418">
    <property type="component" value="Chromosome 1"/>
</dbReference>